<gene>
    <name evidence="1" type="ORF">HPB50_006827</name>
</gene>
<evidence type="ECO:0000313" key="1">
    <source>
        <dbReference type="EMBL" id="KAH6929924.1"/>
    </source>
</evidence>
<dbReference type="Proteomes" id="UP000821845">
    <property type="component" value="Chromosome 5"/>
</dbReference>
<accession>A0ACB7S7Q5</accession>
<reference evidence="1" key="1">
    <citation type="submission" date="2020-05" db="EMBL/GenBank/DDBJ databases">
        <title>Large-scale comparative analyses of tick genomes elucidate their genetic diversity and vector capacities.</title>
        <authorList>
            <person name="Jia N."/>
            <person name="Wang J."/>
            <person name="Shi W."/>
            <person name="Du L."/>
            <person name="Sun Y."/>
            <person name="Zhan W."/>
            <person name="Jiang J."/>
            <person name="Wang Q."/>
            <person name="Zhang B."/>
            <person name="Ji P."/>
            <person name="Sakyi L.B."/>
            <person name="Cui X."/>
            <person name="Yuan T."/>
            <person name="Jiang B."/>
            <person name="Yang W."/>
            <person name="Lam T.T.-Y."/>
            <person name="Chang Q."/>
            <person name="Ding S."/>
            <person name="Wang X."/>
            <person name="Zhu J."/>
            <person name="Ruan X."/>
            <person name="Zhao L."/>
            <person name="Wei J."/>
            <person name="Que T."/>
            <person name="Du C."/>
            <person name="Cheng J."/>
            <person name="Dai P."/>
            <person name="Han X."/>
            <person name="Huang E."/>
            <person name="Gao Y."/>
            <person name="Liu J."/>
            <person name="Shao H."/>
            <person name="Ye R."/>
            <person name="Li L."/>
            <person name="Wei W."/>
            <person name="Wang X."/>
            <person name="Wang C."/>
            <person name="Yang T."/>
            <person name="Huo Q."/>
            <person name="Li W."/>
            <person name="Guo W."/>
            <person name="Chen H."/>
            <person name="Zhou L."/>
            <person name="Ni X."/>
            <person name="Tian J."/>
            <person name="Zhou Y."/>
            <person name="Sheng Y."/>
            <person name="Liu T."/>
            <person name="Pan Y."/>
            <person name="Xia L."/>
            <person name="Li J."/>
            <person name="Zhao F."/>
            <person name="Cao W."/>
        </authorList>
    </citation>
    <scope>NUCLEOTIDE SEQUENCE</scope>
    <source>
        <strain evidence="1">Hyas-2018</strain>
    </source>
</reference>
<organism evidence="1 2">
    <name type="scientific">Hyalomma asiaticum</name>
    <name type="common">Tick</name>
    <dbReference type="NCBI Taxonomy" id="266040"/>
    <lineage>
        <taxon>Eukaryota</taxon>
        <taxon>Metazoa</taxon>
        <taxon>Ecdysozoa</taxon>
        <taxon>Arthropoda</taxon>
        <taxon>Chelicerata</taxon>
        <taxon>Arachnida</taxon>
        <taxon>Acari</taxon>
        <taxon>Parasitiformes</taxon>
        <taxon>Ixodida</taxon>
        <taxon>Ixodoidea</taxon>
        <taxon>Ixodidae</taxon>
        <taxon>Hyalomminae</taxon>
        <taxon>Hyalomma</taxon>
    </lineage>
</organism>
<keyword evidence="2" id="KW-1185">Reference proteome</keyword>
<comment type="caution">
    <text evidence="1">The sequence shown here is derived from an EMBL/GenBank/DDBJ whole genome shotgun (WGS) entry which is preliminary data.</text>
</comment>
<evidence type="ECO:0000313" key="2">
    <source>
        <dbReference type="Proteomes" id="UP000821845"/>
    </source>
</evidence>
<dbReference type="EMBL" id="CM023485">
    <property type="protein sequence ID" value="KAH6929924.1"/>
    <property type="molecule type" value="Genomic_DNA"/>
</dbReference>
<name>A0ACB7S7Q5_HYAAI</name>
<sequence>MSSKGSSRSTTRDDAGEDSTSTLRYEGPRKENSGAQNQADEMPSSVTVESLPPMDEACYQSPESGVVPVSPEIPAKPAELATDDARRPSHAVVEVALEQPQPAFSEGGVKPNDVGGACSVTDEQRRFHGLSLGSLVLCGIILAFIVAAFAYAITFRAGRVLPRKAKMLARSANHSYHVLI</sequence>
<proteinExistence type="predicted"/>
<protein>
    <submittedName>
        <fullName evidence="1">Uncharacterized protein</fullName>
    </submittedName>
</protein>